<name>A0A7W7A7L9_9SPHN</name>
<evidence type="ECO:0000313" key="2">
    <source>
        <dbReference type="Proteomes" id="UP000538566"/>
    </source>
</evidence>
<dbReference type="RefSeq" id="WP_144902604.1">
    <property type="nucleotide sequence ID" value="NZ_JACHOA010000001.1"/>
</dbReference>
<dbReference type="EMBL" id="JACHOA010000001">
    <property type="protein sequence ID" value="MBB4611920.1"/>
    <property type="molecule type" value="Genomic_DNA"/>
</dbReference>
<accession>A0A7W7A7L9</accession>
<sequence>MTAFRAFGDERKRASLIADIDAKGPIYAAWLTRESVAGDISLVSDDYGLHPAFARLLPCLGAFGEAEDARPFYGSLFDAIPTGADTGALAREAVLLAWTDPTYGRSKIVPQGAVREACEGVVALVRQSIDAPVDRKAWRAARTRLLASASGDAGLEKTVDLMMSLAWDLDQAPGAAQDVMVAWTAGINAEADASDEDAFSLEEGERFEIEMNKINEEAMEALAQSRSMDSIGVEEFLEVVDRIWVADPVRNDLRRRSRARRERSNAKMAVWRAAIQKRVLEIADRSFAQRTDIMPEGVPPETLDLSGI</sequence>
<proteinExistence type="predicted"/>
<keyword evidence="2" id="KW-1185">Reference proteome</keyword>
<reference evidence="1 2" key="1">
    <citation type="submission" date="2020-08" db="EMBL/GenBank/DDBJ databases">
        <title>Genomic Encyclopedia of Type Strains, Phase IV (KMG-IV): sequencing the most valuable type-strain genomes for metagenomic binning, comparative biology and taxonomic classification.</title>
        <authorList>
            <person name="Goeker M."/>
        </authorList>
    </citation>
    <scope>NUCLEOTIDE SEQUENCE [LARGE SCALE GENOMIC DNA]</scope>
    <source>
        <strain evidence="1 2">DSM 17507</strain>
    </source>
</reference>
<dbReference type="AlphaFoldDB" id="A0A7W7A7L9"/>
<protein>
    <submittedName>
        <fullName evidence="1">Uncharacterized protein</fullName>
    </submittedName>
</protein>
<comment type="caution">
    <text evidence="1">The sequence shown here is derived from an EMBL/GenBank/DDBJ whole genome shotgun (WGS) entry which is preliminary data.</text>
</comment>
<organism evidence="1 2">
    <name type="scientific">Novosphingobium taihuense</name>
    <dbReference type="NCBI Taxonomy" id="260085"/>
    <lineage>
        <taxon>Bacteria</taxon>
        <taxon>Pseudomonadati</taxon>
        <taxon>Pseudomonadota</taxon>
        <taxon>Alphaproteobacteria</taxon>
        <taxon>Sphingomonadales</taxon>
        <taxon>Sphingomonadaceae</taxon>
        <taxon>Novosphingobium</taxon>
    </lineage>
</organism>
<dbReference type="Proteomes" id="UP000538566">
    <property type="component" value="Unassembled WGS sequence"/>
</dbReference>
<dbReference type="OrthoDB" id="7594459at2"/>
<evidence type="ECO:0000313" key="1">
    <source>
        <dbReference type="EMBL" id="MBB4611920.1"/>
    </source>
</evidence>
<gene>
    <name evidence="1" type="ORF">GGR37_000166</name>
</gene>